<dbReference type="InterPro" id="IPR005546">
    <property type="entry name" value="Autotransporte_beta"/>
</dbReference>
<dbReference type="SMART" id="SM00869">
    <property type="entry name" value="Autotransporter"/>
    <property type="match status" value="1"/>
</dbReference>
<feature type="chain" id="PRO_5014626551" description="Autotransporter domain-containing protein" evidence="1">
    <location>
        <begin position="35"/>
        <end position="437"/>
    </location>
</feature>
<organism evidence="3 4">
    <name type="scientific">Cohaesibacter celericrescens</name>
    <dbReference type="NCBI Taxonomy" id="2067669"/>
    <lineage>
        <taxon>Bacteria</taxon>
        <taxon>Pseudomonadati</taxon>
        <taxon>Pseudomonadota</taxon>
        <taxon>Alphaproteobacteria</taxon>
        <taxon>Hyphomicrobiales</taxon>
        <taxon>Cohaesibacteraceae</taxon>
    </lineage>
</organism>
<dbReference type="AlphaFoldDB" id="A0A2N5XQQ1"/>
<proteinExistence type="predicted"/>
<evidence type="ECO:0000259" key="2">
    <source>
        <dbReference type="PROSITE" id="PS51208"/>
    </source>
</evidence>
<dbReference type="OrthoDB" id="8439713at2"/>
<keyword evidence="1" id="KW-0732">Signal</keyword>
<keyword evidence="4" id="KW-1185">Reference proteome</keyword>
<evidence type="ECO:0000313" key="3">
    <source>
        <dbReference type="EMBL" id="PLW76767.1"/>
    </source>
</evidence>
<dbReference type="Proteomes" id="UP000234881">
    <property type="component" value="Unassembled WGS sequence"/>
</dbReference>
<feature type="signal peptide" evidence="1">
    <location>
        <begin position="1"/>
        <end position="34"/>
    </location>
</feature>
<feature type="domain" description="Autotransporter" evidence="2">
    <location>
        <begin position="158"/>
        <end position="437"/>
    </location>
</feature>
<accession>A0A2N5XQQ1</accession>
<comment type="caution">
    <text evidence="3">The sequence shown here is derived from an EMBL/GenBank/DDBJ whole genome shotgun (WGS) entry which is preliminary data.</text>
</comment>
<dbReference type="PROSITE" id="PS51208">
    <property type="entry name" value="AUTOTRANSPORTER"/>
    <property type="match status" value="1"/>
</dbReference>
<gene>
    <name evidence="3" type="ORF">C0081_11920</name>
</gene>
<dbReference type="Pfam" id="PF03797">
    <property type="entry name" value="Autotransporter"/>
    <property type="match status" value="1"/>
</dbReference>
<name>A0A2N5XQQ1_9HYPH</name>
<reference evidence="3 4" key="1">
    <citation type="submission" date="2018-01" db="EMBL/GenBank/DDBJ databases">
        <title>The draft genome sequence of Cohaesibacter sp. H1304.</title>
        <authorList>
            <person name="Wang N.-N."/>
            <person name="Du Z.-J."/>
        </authorList>
    </citation>
    <scope>NUCLEOTIDE SEQUENCE [LARGE SCALE GENOMIC DNA]</scope>
    <source>
        <strain evidence="3 4">H1304</strain>
    </source>
</reference>
<protein>
    <recommendedName>
        <fullName evidence="2">Autotransporter domain-containing protein</fullName>
    </recommendedName>
</protein>
<dbReference type="RefSeq" id="WP_101534055.1">
    <property type="nucleotide sequence ID" value="NZ_PKUQ01000022.1"/>
</dbReference>
<dbReference type="EMBL" id="PKUQ01000022">
    <property type="protein sequence ID" value="PLW76767.1"/>
    <property type="molecule type" value="Genomic_DNA"/>
</dbReference>
<sequence length="437" mass="46191">MMKQNLNAFVKFAIIVVVAFFAFTLMSDKASAQATDDCTVAAGPKHKGTCNNSCDLSEYFQYIFLSSATRPFCTSIPAAFWTYQTQVGEVSSGGKSSAGSASAGSVAASSSGGAATGAMTMTPSERVSAGAMVLRYASGAADAAGSEAINEEMSEDDVPPLEKGIWVKLLGTIGSKNATANLASVKIESGGLMAGMDIYSNEYFRVGLLGSVANVAVAINENNNEFDVLALKGGVTATLEVGKWYLDGLGTYGIERTKTSRTVDVNNNGNLWPMWSKFTNKRISAVFESGFRLTSGRVVIQPLAGVEMNWLMQDEVLEQGNASAAVLTDKNTTMIGSTKLGLNLSSAFVGDYMSIVPTIGGYWSHRFGELSNASRISTNQGSSYEYVGAKPPLNVANIYASVMANLNENVALSAGYSAAFNSIERNHTGTVGLRVRW</sequence>
<dbReference type="Gene3D" id="2.40.128.130">
    <property type="entry name" value="Autotransporter beta-domain"/>
    <property type="match status" value="1"/>
</dbReference>
<dbReference type="SUPFAM" id="SSF103515">
    <property type="entry name" value="Autotransporter"/>
    <property type="match status" value="1"/>
</dbReference>
<evidence type="ECO:0000256" key="1">
    <source>
        <dbReference type="SAM" id="SignalP"/>
    </source>
</evidence>
<dbReference type="InterPro" id="IPR036709">
    <property type="entry name" value="Autotransporte_beta_dom_sf"/>
</dbReference>
<evidence type="ECO:0000313" key="4">
    <source>
        <dbReference type="Proteomes" id="UP000234881"/>
    </source>
</evidence>